<keyword evidence="8" id="KW-0325">Glycoprotein</keyword>
<keyword evidence="6 9" id="KW-1015">Disulfide bond</keyword>
<evidence type="ECO:0000313" key="12">
    <source>
        <dbReference type="EMBL" id="CAH3026441.1"/>
    </source>
</evidence>
<dbReference type="InterPro" id="IPR047526">
    <property type="entry name" value="TNR19/27/EDAR"/>
</dbReference>
<evidence type="ECO:0000256" key="1">
    <source>
        <dbReference type="ARBA" id="ARBA00004167"/>
    </source>
</evidence>
<feature type="disulfide bond" evidence="9">
    <location>
        <begin position="81"/>
        <end position="99"/>
    </location>
</feature>
<dbReference type="Pfam" id="PF00020">
    <property type="entry name" value="TNFR_c6"/>
    <property type="match status" value="1"/>
</dbReference>
<dbReference type="PANTHER" id="PTHR12120:SF10">
    <property type="entry name" value="TNFR-CYS DOMAIN-CONTAINING PROTEIN"/>
    <property type="match status" value="1"/>
</dbReference>
<evidence type="ECO:0000256" key="2">
    <source>
        <dbReference type="ARBA" id="ARBA00022692"/>
    </source>
</evidence>
<dbReference type="Gene3D" id="2.10.50.10">
    <property type="entry name" value="Tumor Necrosis Factor Receptor, subunit A, domain 2"/>
    <property type="match status" value="1"/>
</dbReference>
<evidence type="ECO:0000256" key="5">
    <source>
        <dbReference type="ARBA" id="ARBA00023136"/>
    </source>
</evidence>
<evidence type="ECO:0000256" key="8">
    <source>
        <dbReference type="ARBA" id="ARBA00023180"/>
    </source>
</evidence>
<proteinExistence type="predicted"/>
<dbReference type="InterPro" id="IPR011029">
    <property type="entry name" value="DEATH-like_dom_sf"/>
</dbReference>
<feature type="domain" description="TNFR-Cys" evidence="11">
    <location>
        <begin position="59"/>
        <end position="99"/>
    </location>
</feature>
<keyword evidence="3" id="KW-0677">Repeat</keyword>
<feature type="non-terminal residue" evidence="12">
    <location>
        <position position="1"/>
    </location>
</feature>
<evidence type="ECO:0000256" key="4">
    <source>
        <dbReference type="ARBA" id="ARBA00022989"/>
    </source>
</evidence>
<evidence type="ECO:0000256" key="7">
    <source>
        <dbReference type="ARBA" id="ARBA00023170"/>
    </source>
</evidence>
<dbReference type="SMART" id="SM00208">
    <property type="entry name" value="TNFR"/>
    <property type="match status" value="1"/>
</dbReference>
<gene>
    <name evidence="12" type="ORF">PEVE_00029056</name>
</gene>
<name>A0ABN8MAQ0_9CNID</name>
<evidence type="ECO:0000256" key="9">
    <source>
        <dbReference type="PROSITE-ProRule" id="PRU00206"/>
    </source>
</evidence>
<feature type="disulfide bond" evidence="9">
    <location>
        <begin position="60"/>
        <end position="75"/>
    </location>
</feature>
<protein>
    <recommendedName>
        <fullName evidence="11">TNFR-Cys domain-containing protein</fullName>
    </recommendedName>
</protein>
<dbReference type="InterPro" id="IPR001368">
    <property type="entry name" value="TNFR/NGFR_Cys_rich_reg"/>
</dbReference>
<dbReference type="PANTHER" id="PTHR12120">
    <property type="entry name" value="TNFR-CYS DOMAIN-CONTAINING PROTEIN"/>
    <property type="match status" value="1"/>
</dbReference>
<evidence type="ECO:0000259" key="11">
    <source>
        <dbReference type="PROSITE" id="PS50050"/>
    </source>
</evidence>
<evidence type="ECO:0000256" key="10">
    <source>
        <dbReference type="SAM" id="Phobius"/>
    </source>
</evidence>
<comment type="caution">
    <text evidence="12">The sequence shown here is derived from an EMBL/GenBank/DDBJ whole genome shotgun (WGS) entry which is preliminary data.</text>
</comment>
<dbReference type="EMBL" id="CALNXI010000404">
    <property type="protein sequence ID" value="CAH3026441.1"/>
    <property type="molecule type" value="Genomic_DNA"/>
</dbReference>
<dbReference type="PROSITE" id="PS00652">
    <property type="entry name" value="TNFR_NGFR_1"/>
    <property type="match status" value="1"/>
</dbReference>
<reference evidence="12 13" key="1">
    <citation type="submission" date="2022-05" db="EMBL/GenBank/DDBJ databases">
        <authorList>
            <consortium name="Genoscope - CEA"/>
            <person name="William W."/>
        </authorList>
    </citation>
    <scope>NUCLEOTIDE SEQUENCE [LARGE SCALE GENOMIC DNA]</scope>
</reference>
<dbReference type="Proteomes" id="UP001159427">
    <property type="component" value="Unassembled WGS sequence"/>
</dbReference>
<feature type="disulfide bond" evidence="9">
    <location>
        <begin position="78"/>
        <end position="91"/>
    </location>
</feature>
<dbReference type="PROSITE" id="PS50050">
    <property type="entry name" value="TNFR_NGFR_2"/>
    <property type="match status" value="1"/>
</dbReference>
<evidence type="ECO:0000256" key="6">
    <source>
        <dbReference type="ARBA" id="ARBA00023157"/>
    </source>
</evidence>
<evidence type="ECO:0000256" key="3">
    <source>
        <dbReference type="ARBA" id="ARBA00022737"/>
    </source>
</evidence>
<feature type="transmembrane region" description="Helical" evidence="10">
    <location>
        <begin position="208"/>
        <end position="230"/>
    </location>
</feature>
<keyword evidence="4 10" id="KW-1133">Transmembrane helix</keyword>
<dbReference type="Gene3D" id="1.10.533.10">
    <property type="entry name" value="Death Domain, Fas"/>
    <property type="match status" value="1"/>
</dbReference>
<sequence length="386" mass="42972">CLFGDITFPCKAGQIHWKPNTTSREQYKCLECPSCFEGLEPSVPCGSSVPYNTPVHCIPCQPSKTYSDGYGKEQCKACRVCSPGKAIKKNCTVSSNTLCDDKCLPGYYTVPFIFGCHPCTECCNDEKDEVAGDCANSEKKCKVRSTPCGRELKPSTTSETVKVSTTSPTTYKKPITSDPTQLETKVEKHISTVSPPLSGNNTNGDDNGALIIVCTVCAVMATIGIIALFASKICRGRINADTYLCQWNRISNDKRAEDVSELETLKSPSQEQLYQDDMTLSELQENNQKLFDQMCLMLDNGRQSISRDYERLAACYNGISLEERNALHSEHDGSRSPSKMLMNHLQTKYPSLPMRHFVRTLKEIGRNDLAEKLKLYVKKNVDRFPA</sequence>
<organism evidence="12 13">
    <name type="scientific">Porites evermanni</name>
    <dbReference type="NCBI Taxonomy" id="104178"/>
    <lineage>
        <taxon>Eukaryota</taxon>
        <taxon>Metazoa</taxon>
        <taxon>Cnidaria</taxon>
        <taxon>Anthozoa</taxon>
        <taxon>Hexacorallia</taxon>
        <taxon>Scleractinia</taxon>
        <taxon>Fungiina</taxon>
        <taxon>Poritidae</taxon>
        <taxon>Porites</taxon>
    </lineage>
</organism>
<keyword evidence="13" id="KW-1185">Reference proteome</keyword>
<comment type="subcellular location">
    <subcellularLocation>
        <location evidence="1">Membrane</location>
        <topology evidence="1">Single-pass membrane protein</topology>
    </subcellularLocation>
</comment>
<evidence type="ECO:0000313" key="13">
    <source>
        <dbReference type="Proteomes" id="UP001159427"/>
    </source>
</evidence>
<keyword evidence="2 10" id="KW-0812">Transmembrane</keyword>
<keyword evidence="7" id="KW-0675">Receptor</keyword>
<feature type="repeat" description="TNFR-Cys" evidence="9">
    <location>
        <begin position="59"/>
        <end position="99"/>
    </location>
</feature>
<accession>A0ABN8MAQ0</accession>
<keyword evidence="5 10" id="KW-0472">Membrane</keyword>